<keyword evidence="1" id="KW-0812">Transmembrane</keyword>
<feature type="transmembrane region" description="Helical" evidence="1">
    <location>
        <begin position="234"/>
        <end position="258"/>
    </location>
</feature>
<keyword evidence="1" id="KW-1133">Transmembrane helix</keyword>
<organism evidence="2">
    <name type="scientific">hydrocarbon metagenome</name>
    <dbReference type="NCBI Taxonomy" id="938273"/>
    <lineage>
        <taxon>unclassified sequences</taxon>
        <taxon>metagenomes</taxon>
        <taxon>ecological metagenomes</taxon>
    </lineage>
</organism>
<dbReference type="EMBL" id="LNQE01000940">
    <property type="protein sequence ID" value="KUG22801.1"/>
    <property type="molecule type" value="Genomic_DNA"/>
</dbReference>
<name>A0A0W8FPW2_9ZZZZ</name>
<reference evidence="2" key="1">
    <citation type="journal article" date="2015" name="Proc. Natl. Acad. Sci. U.S.A.">
        <title>Networks of energetic and metabolic interactions define dynamics in microbial communities.</title>
        <authorList>
            <person name="Embree M."/>
            <person name="Liu J.K."/>
            <person name="Al-Bassam M.M."/>
            <person name="Zengler K."/>
        </authorList>
    </citation>
    <scope>NUCLEOTIDE SEQUENCE</scope>
</reference>
<comment type="caution">
    <text evidence="2">The sequence shown here is derived from an EMBL/GenBank/DDBJ whole genome shotgun (WGS) entry which is preliminary data.</text>
</comment>
<feature type="transmembrane region" description="Helical" evidence="1">
    <location>
        <begin position="7"/>
        <end position="24"/>
    </location>
</feature>
<feature type="transmembrane region" description="Helical" evidence="1">
    <location>
        <begin position="44"/>
        <end position="67"/>
    </location>
</feature>
<accession>A0A0W8FPW2</accession>
<keyword evidence="1" id="KW-0472">Membrane</keyword>
<sequence length="332" mass="37957">MGLRKILRYSFTLAVMIAAVYFFYLQFEKNADLISAYDFNINPYYIFVSIVLGSIALLSGPLVWRIYVNNYIHEKLNYSESYSLYCTSAMFKYIPGKIWTYAAQITLMSSKRISKLVLIYINMVSFLCLAFVSAMFAFYYYLFCVRITTWEISVVTFTLLIVLDFIFIIWNESIINFLIVPVNRLFKVGIKPLKTKKIVFVYTQIFYFISYILLGVAMYFLASGLNMKMPLTSITAIMATISVSAITGYVAFFSMGGLGVREGTMFFMLRQFSGIEAALLLPIATRILLTAVELFMGIIALLIGLRYGYFTGRVNDWPEVSMLEKSKADADL</sequence>
<evidence type="ECO:0000313" key="2">
    <source>
        <dbReference type="EMBL" id="KUG22801.1"/>
    </source>
</evidence>
<feature type="transmembrane region" description="Helical" evidence="1">
    <location>
        <begin position="199"/>
        <end position="222"/>
    </location>
</feature>
<gene>
    <name evidence="2" type="ORF">ASZ90_007412</name>
</gene>
<proteinExistence type="predicted"/>
<dbReference type="AlphaFoldDB" id="A0A0W8FPW2"/>
<feature type="transmembrane region" description="Helical" evidence="1">
    <location>
        <begin position="117"/>
        <end position="142"/>
    </location>
</feature>
<feature type="transmembrane region" description="Helical" evidence="1">
    <location>
        <begin position="154"/>
        <end position="179"/>
    </location>
</feature>
<evidence type="ECO:0000256" key="1">
    <source>
        <dbReference type="SAM" id="Phobius"/>
    </source>
</evidence>
<feature type="transmembrane region" description="Helical" evidence="1">
    <location>
        <begin position="279"/>
        <end position="305"/>
    </location>
</feature>
<protein>
    <submittedName>
        <fullName evidence="2">Uncharacterized protein</fullName>
    </submittedName>
</protein>